<dbReference type="InterPro" id="IPR023606">
    <property type="entry name" value="CoA-Trfase_III_dom_1_sf"/>
</dbReference>
<dbReference type="EMBL" id="BJVJ01000110">
    <property type="protein sequence ID" value="GEL26770.1"/>
    <property type="molecule type" value="Genomic_DNA"/>
</dbReference>
<name>A0A511DPM8_9PSEU</name>
<dbReference type="Gene3D" id="3.40.50.10540">
    <property type="entry name" value="Crotonobetainyl-coa:carnitine coa-transferase, domain 1"/>
    <property type="match status" value="1"/>
</dbReference>
<dbReference type="PANTHER" id="PTHR48207:SF3">
    <property type="entry name" value="SUCCINATE--HYDROXYMETHYLGLUTARATE COA-TRANSFERASE"/>
    <property type="match status" value="1"/>
</dbReference>
<dbReference type="RefSeq" id="WP_186817242.1">
    <property type="nucleotide sequence ID" value="NZ_BJVJ01000110.1"/>
</dbReference>
<keyword evidence="3" id="KW-1185">Reference proteome</keyword>
<dbReference type="Gene3D" id="3.30.1540.10">
    <property type="entry name" value="formyl-coa transferase, domain 3"/>
    <property type="match status" value="1"/>
</dbReference>
<dbReference type="SUPFAM" id="SSF89796">
    <property type="entry name" value="CoA-transferase family III (CaiB/BaiF)"/>
    <property type="match status" value="1"/>
</dbReference>
<reference evidence="2 3" key="1">
    <citation type="submission" date="2019-07" db="EMBL/GenBank/DDBJ databases">
        <title>Whole genome shotgun sequence of Pseudonocardia sulfidoxydans NBRC 16205.</title>
        <authorList>
            <person name="Hosoyama A."/>
            <person name="Uohara A."/>
            <person name="Ohji S."/>
            <person name="Ichikawa N."/>
        </authorList>
    </citation>
    <scope>NUCLEOTIDE SEQUENCE [LARGE SCALE GENOMIC DNA]</scope>
    <source>
        <strain evidence="2 3">NBRC 16205</strain>
    </source>
</reference>
<proteinExistence type="predicted"/>
<dbReference type="InterPro" id="IPR003673">
    <property type="entry name" value="CoA-Trfase_fam_III"/>
</dbReference>
<accession>A0A511DPM8</accession>
<gene>
    <name evidence="2" type="ORF">PSU4_57240</name>
</gene>
<dbReference type="InterPro" id="IPR050483">
    <property type="entry name" value="CoA-transferase_III_domain"/>
</dbReference>
<evidence type="ECO:0000256" key="1">
    <source>
        <dbReference type="ARBA" id="ARBA00022679"/>
    </source>
</evidence>
<dbReference type="GO" id="GO:0008410">
    <property type="term" value="F:CoA-transferase activity"/>
    <property type="evidence" value="ECO:0007669"/>
    <property type="project" value="TreeGrafter"/>
</dbReference>
<dbReference type="Pfam" id="PF02515">
    <property type="entry name" value="CoA_transf_3"/>
    <property type="match status" value="1"/>
</dbReference>
<evidence type="ECO:0000313" key="3">
    <source>
        <dbReference type="Proteomes" id="UP000321685"/>
    </source>
</evidence>
<evidence type="ECO:0000313" key="2">
    <source>
        <dbReference type="EMBL" id="GEL26770.1"/>
    </source>
</evidence>
<dbReference type="PANTHER" id="PTHR48207">
    <property type="entry name" value="SUCCINATE--HYDROXYMETHYLGLUTARATE COA-TRANSFERASE"/>
    <property type="match status" value="1"/>
</dbReference>
<comment type="caution">
    <text evidence="2">The sequence shown here is derived from an EMBL/GenBank/DDBJ whole genome shotgun (WGS) entry which is preliminary data.</text>
</comment>
<dbReference type="InterPro" id="IPR044855">
    <property type="entry name" value="CoA-Trfase_III_dom3_sf"/>
</dbReference>
<dbReference type="Proteomes" id="UP000321685">
    <property type="component" value="Unassembled WGS sequence"/>
</dbReference>
<dbReference type="AlphaFoldDB" id="A0A511DPM8"/>
<protein>
    <submittedName>
        <fullName evidence="2">CoA transferase</fullName>
    </submittedName>
</protein>
<sequence length="388" mass="41632">MQTAAHTDPGGSPPLPLAGIRVLELGQVISAPYGGLLLAELGAEVIKIESPDGGDSSRNAEITGIGELSATFVTFNHNKRSLALDLKSPDDYATFAGLVTSADVVLTNMTPRVLRSLSADYDTLAALNPALILCAIQGFSGDDPRADAPSYDLTHQALSGLMLFEGQPGDPPLRMCLPIADLSSAQFAVNGILAALVARGRTGRGELVRVPMYNATLSLLTYTATLYLTSGKEPVRTGVEHEHTVPWQAVATADGDVVLAVRAERFWQRLCHAIERPDLIEDPRFESNSVRMRNRAELRSILEKSLAGHGADHWLRRLAEFGVPSAKVRTVKEALEAAQTEVAPMVQSYDQEGFGTVTLLGSPIEFGSGARLTVAAAPDLDEYRDHLR</sequence>
<organism evidence="2 3">
    <name type="scientific">Pseudonocardia sulfidoxydans NBRC 16205</name>
    <dbReference type="NCBI Taxonomy" id="1223511"/>
    <lineage>
        <taxon>Bacteria</taxon>
        <taxon>Bacillati</taxon>
        <taxon>Actinomycetota</taxon>
        <taxon>Actinomycetes</taxon>
        <taxon>Pseudonocardiales</taxon>
        <taxon>Pseudonocardiaceae</taxon>
        <taxon>Pseudonocardia</taxon>
    </lineage>
</organism>
<keyword evidence="1 2" id="KW-0808">Transferase</keyword>